<reference evidence="3 4" key="1">
    <citation type="submission" date="2014-12" db="EMBL/GenBank/DDBJ databases">
        <title>Draft genome sequences of 10 type strains of Lactococcus.</title>
        <authorList>
            <person name="Sun Z."/>
            <person name="Zhong Z."/>
            <person name="Liu W."/>
            <person name="Zhang W."/>
            <person name="Zhang H."/>
        </authorList>
    </citation>
    <scope>NUCLEOTIDE SEQUENCE [LARGE SCALE GENOMIC DNA]</scope>
    <source>
        <strain evidence="3 4">DSM 20450</strain>
    </source>
</reference>
<feature type="coiled-coil region" evidence="1">
    <location>
        <begin position="90"/>
        <end position="117"/>
    </location>
</feature>
<keyword evidence="2" id="KW-0472">Membrane</keyword>
<organism evidence="3 4">
    <name type="scientific">Lactococcus lactis subsp. hordniae</name>
    <dbReference type="NCBI Taxonomy" id="203404"/>
    <lineage>
        <taxon>Bacteria</taxon>
        <taxon>Bacillati</taxon>
        <taxon>Bacillota</taxon>
        <taxon>Bacilli</taxon>
        <taxon>Lactobacillales</taxon>
        <taxon>Streptococcaceae</taxon>
        <taxon>Lactococcus</taxon>
    </lineage>
</organism>
<evidence type="ECO:0000313" key="4">
    <source>
        <dbReference type="Proteomes" id="UP000218744"/>
    </source>
</evidence>
<keyword evidence="2" id="KW-0812">Transmembrane</keyword>
<dbReference type="Pfam" id="PF10112">
    <property type="entry name" value="Halogen_Hydrol"/>
    <property type="match status" value="1"/>
</dbReference>
<keyword evidence="2" id="KW-1133">Transmembrane helix</keyword>
<keyword evidence="1" id="KW-0175">Coiled coil</keyword>
<feature type="transmembrane region" description="Helical" evidence="2">
    <location>
        <begin position="24"/>
        <end position="46"/>
    </location>
</feature>
<evidence type="ECO:0000313" key="3">
    <source>
        <dbReference type="EMBL" id="PCS11714.1"/>
    </source>
</evidence>
<evidence type="ECO:0008006" key="5">
    <source>
        <dbReference type="Google" id="ProtNLM"/>
    </source>
</evidence>
<accession>A0A2A5SE01</accession>
<gene>
    <name evidence="3" type="ORF">RU90_GL000635</name>
</gene>
<proteinExistence type="predicted"/>
<comment type="caution">
    <text evidence="3">The sequence shown here is derived from an EMBL/GenBank/DDBJ whole genome shotgun (WGS) entry which is preliminary data.</text>
</comment>
<protein>
    <recommendedName>
        <fullName evidence="5">5-bromo-4-chloroindolyl phosphate hydrolysis protein</fullName>
    </recommendedName>
</protein>
<dbReference type="Proteomes" id="UP000218744">
    <property type="component" value="Unassembled WGS sequence"/>
</dbReference>
<dbReference type="InterPro" id="IPR018770">
    <property type="entry name" value="ChloroindolylP_hydrolase"/>
</dbReference>
<dbReference type="AlphaFoldDB" id="A0A2A5SE01"/>
<dbReference type="EMBL" id="JXKA01000015">
    <property type="protein sequence ID" value="PCS11714.1"/>
    <property type="molecule type" value="Genomic_DNA"/>
</dbReference>
<evidence type="ECO:0000256" key="2">
    <source>
        <dbReference type="SAM" id="Phobius"/>
    </source>
</evidence>
<sequence>MRTGRKREEKNMPVSLFMNHQDMMFGYGHLGIVNVIFGLVLFFLIIKMIIGISFMRKNPDEREEGYKDKGMSKKENIERYHEAGLSDTDIKIFRENLSEAKENIKTWEKLLKKEDDLQVVESVTGGLEASKQTFKYIVQNPQELTKQNEFLYKDLPNMVKLSEKFIEMKKQSVRTEEINRDLDETLLLIKTLSHSISKNYHEILMDDVNVIKHQVDFDKSFY</sequence>
<name>A0A2A5SE01_LACLH</name>
<evidence type="ECO:0000256" key="1">
    <source>
        <dbReference type="SAM" id="Coils"/>
    </source>
</evidence>